<dbReference type="Pfam" id="PF02877">
    <property type="entry name" value="PARP_reg"/>
    <property type="match status" value="1"/>
</dbReference>
<dbReference type="GO" id="GO:0003950">
    <property type="term" value="F:NAD+ poly-ADP-ribosyltransferase activity"/>
    <property type="evidence" value="ECO:0007669"/>
    <property type="project" value="UniProtKB-UniRule"/>
</dbReference>
<dbReference type="EMBL" id="CALOZG010000004">
    <property type="protein sequence ID" value="CAH4020279.1"/>
    <property type="molecule type" value="Genomic_DNA"/>
</dbReference>
<comment type="catalytic activity">
    <reaction evidence="30">
        <text>L-seryl-[protein] + NAD(+) = O-(ADP-D-ribosyl)-L-seryl-[protein] + nicotinamide + H(+)</text>
        <dbReference type="Rhea" id="RHEA:58232"/>
        <dbReference type="Rhea" id="RHEA-COMP:9863"/>
        <dbReference type="Rhea" id="RHEA-COMP:15091"/>
        <dbReference type="ChEBI" id="CHEBI:15378"/>
        <dbReference type="ChEBI" id="CHEBI:17154"/>
        <dbReference type="ChEBI" id="CHEBI:29999"/>
        <dbReference type="ChEBI" id="CHEBI:57540"/>
        <dbReference type="ChEBI" id="CHEBI:142556"/>
    </reaction>
    <physiologicalReaction direction="left-to-right" evidence="30">
        <dbReference type="Rhea" id="RHEA:58233"/>
    </physiologicalReaction>
</comment>
<evidence type="ECO:0000313" key="39">
    <source>
        <dbReference type="Proteomes" id="UP001152562"/>
    </source>
</evidence>
<dbReference type="Pfam" id="PF05406">
    <property type="entry name" value="WGR"/>
    <property type="match status" value="1"/>
</dbReference>
<dbReference type="SUPFAM" id="SSF52113">
    <property type="entry name" value="BRCT domain"/>
    <property type="match status" value="1"/>
</dbReference>
<proteinExistence type="inferred from homology"/>
<evidence type="ECO:0000256" key="31">
    <source>
        <dbReference type="ARBA" id="ARBA00071874"/>
    </source>
</evidence>
<dbReference type="SMART" id="SM01335">
    <property type="entry name" value="PADR1"/>
    <property type="match status" value="1"/>
</dbReference>
<dbReference type="InterPro" id="IPR004102">
    <property type="entry name" value="Poly(ADP-ribose)pol_reg_dom"/>
</dbReference>
<dbReference type="GO" id="GO:0005694">
    <property type="term" value="C:chromosome"/>
    <property type="evidence" value="ECO:0007669"/>
    <property type="project" value="UniProtKB-SubCell"/>
</dbReference>
<keyword evidence="15" id="KW-0013">ADP-ribosylation</keyword>
<dbReference type="PANTHER" id="PTHR10459:SF112">
    <property type="entry name" value="POLY [ADP-RIBOSE] POLYMERASE 1"/>
    <property type="match status" value="1"/>
</dbReference>
<comment type="catalytic activity">
    <reaction evidence="24">
        <text>L-glutamyl-[protein] + NAD(+) = 5-O-(ADP-D-ribosyl)-L-glutamyl-[protein] + nicotinamide</text>
        <dbReference type="Rhea" id="RHEA:58224"/>
        <dbReference type="Rhea" id="RHEA-COMP:10208"/>
        <dbReference type="Rhea" id="RHEA-COMP:15089"/>
        <dbReference type="ChEBI" id="CHEBI:17154"/>
        <dbReference type="ChEBI" id="CHEBI:29973"/>
        <dbReference type="ChEBI" id="CHEBI:57540"/>
        <dbReference type="ChEBI" id="CHEBI:142540"/>
    </reaction>
    <physiologicalReaction direction="left-to-right" evidence="24">
        <dbReference type="Rhea" id="RHEA:58225"/>
    </physiologicalReaction>
</comment>
<evidence type="ECO:0000259" key="36">
    <source>
        <dbReference type="PROSITE" id="PS51060"/>
    </source>
</evidence>
<evidence type="ECO:0000256" key="12">
    <source>
        <dbReference type="ARBA" id="ARBA00022695"/>
    </source>
</evidence>
<evidence type="ECO:0000256" key="15">
    <source>
        <dbReference type="ARBA" id="ARBA00022765"/>
    </source>
</evidence>
<dbReference type="GO" id="GO:0051287">
    <property type="term" value="F:NAD binding"/>
    <property type="evidence" value="ECO:0007669"/>
    <property type="project" value="UniProtKB-UniRule"/>
</dbReference>
<dbReference type="CDD" id="cd08001">
    <property type="entry name" value="WGR_PARP1_like"/>
    <property type="match status" value="1"/>
</dbReference>
<dbReference type="InterPro" id="IPR008893">
    <property type="entry name" value="WGR_domain"/>
</dbReference>
<evidence type="ECO:0000256" key="32">
    <source>
        <dbReference type="PIRNR" id="PIRNR000489"/>
    </source>
</evidence>
<keyword evidence="5" id="KW-0158">Chromosome</keyword>
<dbReference type="Pfam" id="PF21728">
    <property type="entry name" value="PADR1_N"/>
    <property type="match status" value="1"/>
</dbReference>
<dbReference type="GO" id="GO:0006302">
    <property type="term" value="P:double-strand break repair"/>
    <property type="evidence" value="ECO:0007669"/>
    <property type="project" value="TreeGrafter"/>
</dbReference>
<dbReference type="SUPFAM" id="SSF56399">
    <property type="entry name" value="ADP-ribosylation"/>
    <property type="match status" value="1"/>
</dbReference>
<dbReference type="Pfam" id="PF00645">
    <property type="entry name" value="zf-PARP"/>
    <property type="match status" value="2"/>
</dbReference>
<dbReference type="InterPro" id="IPR008288">
    <property type="entry name" value="PARP"/>
</dbReference>
<dbReference type="Gene3D" id="1.10.20.130">
    <property type="match status" value="1"/>
</dbReference>
<keyword evidence="21 32" id="KW-0238">DNA-binding</keyword>
<comment type="catalytic activity">
    <reaction evidence="28">
        <text>L-histidyl-[protein] + NAD(+) = N(tele)-(ADP-D-ribosyl)-L-histidyl-[protein] + nicotinamide + H(+)</text>
        <dbReference type="Rhea" id="RHEA:72071"/>
        <dbReference type="Rhea" id="RHEA-COMP:9745"/>
        <dbReference type="Rhea" id="RHEA-COMP:18085"/>
        <dbReference type="ChEBI" id="CHEBI:15378"/>
        <dbReference type="ChEBI" id="CHEBI:17154"/>
        <dbReference type="ChEBI" id="CHEBI:29979"/>
        <dbReference type="ChEBI" id="CHEBI:57540"/>
        <dbReference type="ChEBI" id="CHEBI:191398"/>
    </reaction>
    <physiologicalReaction direction="left-to-right" evidence="28">
        <dbReference type="Rhea" id="RHEA:72072"/>
    </physiologicalReaction>
</comment>
<evidence type="ECO:0000256" key="18">
    <source>
        <dbReference type="ARBA" id="ARBA00022859"/>
    </source>
</evidence>
<evidence type="ECO:0000256" key="14">
    <source>
        <dbReference type="ARBA" id="ARBA00022737"/>
    </source>
</evidence>
<keyword evidence="9" id="KW-0399">Innate immunity</keyword>
<dbReference type="CDD" id="cd17747">
    <property type="entry name" value="BRCT_PARP1"/>
    <property type="match status" value="1"/>
</dbReference>
<dbReference type="PROSITE" id="PS51977">
    <property type="entry name" value="WGR"/>
    <property type="match status" value="1"/>
</dbReference>
<dbReference type="Proteomes" id="UP001152562">
    <property type="component" value="Unassembled WGS sequence"/>
</dbReference>
<dbReference type="CDD" id="cd01437">
    <property type="entry name" value="parp_like"/>
    <property type="match status" value="1"/>
</dbReference>
<gene>
    <name evidence="38" type="ORF">PIBRA_LOCUS3769</name>
</gene>
<evidence type="ECO:0000256" key="20">
    <source>
        <dbReference type="ARBA" id="ARBA00023027"/>
    </source>
</evidence>
<evidence type="ECO:0000256" key="24">
    <source>
        <dbReference type="ARBA" id="ARBA00024159"/>
    </source>
</evidence>
<dbReference type="GO" id="GO:0070212">
    <property type="term" value="P:protein poly-ADP-ribosylation"/>
    <property type="evidence" value="ECO:0007669"/>
    <property type="project" value="TreeGrafter"/>
</dbReference>
<dbReference type="InterPro" id="IPR036930">
    <property type="entry name" value="WGR_dom_sf"/>
</dbReference>
<comment type="catalytic activity">
    <reaction evidence="25">
        <text>L-aspartyl-[protein] + NAD(+) = 4-O-(ADP-D-ribosyl)-L-aspartyl-[protein] + nicotinamide</text>
        <dbReference type="Rhea" id="RHEA:54424"/>
        <dbReference type="Rhea" id="RHEA-COMP:9867"/>
        <dbReference type="Rhea" id="RHEA-COMP:13832"/>
        <dbReference type="ChEBI" id="CHEBI:17154"/>
        <dbReference type="ChEBI" id="CHEBI:29961"/>
        <dbReference type="ChEBI" id="CHEBI:57540"/>
        <dbReference type="ChEBI" id="CHEBI:138102"/>
    </reaction>
    <physiologicalReaction direction="left-to-right" evidence="25">
        <dbReference type="Rhea" id="RHEA:54425"/>
    </physiologicalReaction>
</comment>
<keyword evidence="22" id="KW-0804">Transcription</keyword>
<keyword evidence="23 32" id="KW-0539">Nucleus</keyword>
<dbReference type="InterPro" id="IPR001357">
    <property type="entry name" value="BRCT_dom"/>
</dbReference>
<evidence type="ECO:0000256" key="16">
    <source>
        <dbReference type="ARBA" id="ARBA00022771"/>
    </source>
</evidence>
<evidence type="ECO:0000256" key="26">
    <source>
        <dbReference type="ARBA" id="ARBA00024347"/>
    </source>
</evidence>
<feature type="domain" description="PARP catalytic" evidence="35">
    <location>
        <begin position="786"/>
        <end position="1009"/>
    </location>
</feature>
<feature type="domain" description="PARP-type" evidence="33">
    <location>
        <begin position="132"/>
        <end position="217"/>
    </location>
</feature>
<dbReference type="InterPro" id="IPR001510">
    <property type="entry name" value="Znf_PARP"/>
</dbReference>
<dbReference type="Gene3D" id="3.30.1740.10">
    <property type="entry name" value="Zinc finger, PARP-type"/>
    <property type="match status" value="2"/>
</dbReference>
<dbReference type="InterPro" id="IPR049296">
    <property type="entry name" value="PARP1-like_PADR1_N"/>
</dbReference>
<dbReference type="EC" id="2.4.2.30" evidence="4 32"/>
<evidence type="ECO:0000313" key="38">
    <source>
        <dbReference type="EMBL" id="CAH4020279.1"/>
    </source>
</evidence>
<dbReference type="GO" id="GO:0005829">
    <property type="term" value="C:cytosol"/>
    <property type="evidence" value="ECO:0007669"/>
    <property type="project" value="UniProtKB-SubCell"/>
</dbReference>
<evidence type="ECO:0000256" key="1">
    <source>
        <dbReference type="ARBA" id="ARBA00004286"/>
    </source>
</evidence>
<dbReference type="PROSITE" id="PS50172">
    <property type="entry name" value="BRCT"/>
    <property type="match status" value="1"/>
</dbReference>
<sequence length="1009" mass="114072">MYTLVYKLQTGEHNSKMNELPYQAEYAKSGRAACKGCKEKIDQGSLRIAIMVQSAFHDGKQPNWHHEKCLFKKKCPTIQEIGNFNKLKNEDQKRIKELLANSSGAVMPVEKGKKGKGTKRKEDKLQPGICNFSVEYAKSSRATCKQCDIKICKDEVRISKMEFDPRYGDAPAWHHVKCFAERQAEFLFLAGGEDIPGFKHLQKEDQAMVKKEIKPISPDGGPIKKLKSEPKDEEEIKKEKKLEKDLCKQNDSFHKYRSRLSELGKSDLHELLEANSQEILKGPDECLDHLADMMAFGALDPCPECRQGQLILDTFNYRCTGNISEWTKCSFTTRTPKRNPMKVPSSYKKGSVFKSYKPKIGERLFELAPPPAIIVKKEEPQGEKKFPIPPLKNLQFFMYGKFKGDKEEIKKRILKMGGLVTSRVTDTLAAVVSTENEVEKMAAKMESIQAEDIEVVNEEFFDLIDSKSGSVSQTLDLIKHNNIAPWGSDPTKRVPQDVIDGKSIQKSGSNYVKSSGVTKLKIKGGTAVDPDSGVSDEAHVYVDPEGAKYTVTLAKTDVVAGKNSYYKMQVLAADNKKKFWFFRSWGRIGTPIGGNKLEDCKSLQDAVRKFEDMYMERTENPWEMRDDFMKMPGAYYPIEVDYGDGDNVMKEKSRMKVDTNCGLALPVQNLVQMIFDIDTMKRTLLEFELDTEKMPLGKLSKKQIKSGYNVLSQLLAIVQKGNASNSKIVDSTNRFYTVVPHSFGLDNPPLLDSEEAVLNKIQMLDSLMEIEIAYSLLNSDEEEGVSAIESNYKKLKTELEPLDKSNEEYQMIADYVKNTHAATHTNYTLELQEVFKVKREGEAKRYKPFRKLHNRRLLWHGSRTTNFAGILSQGLRIAPPEAPVTGYMFGKGIYFADMVSKSANYCCTNTDNPVGLMLLSEVALGDMKKCKQAEYITKLPAGAHSVWGMGQTEPDPSQNKILDDGVIVPLGKSVQKKEKTSLLYNEFIVYDVAQVNAKYLLQVKFNYKY</sequence>
<evidence type="ECO:0000256" key="2">
    <source>
        <dbReference type="ARBA" id="ARBA00004514"/>
    </source>
</evidence>
<evidence type="ECO:0000256" key="27">
    <source>
        <dbReference type="ARBA" id="ARBA00033987"/>
    </source>
</evidence>
<dbReference type="AlphaFoldDB" id="A0A9P0T601"/>
<evidence type="ECO:0000256" key="9">
    <source>
        <dbReference type="ARBA" id="ARBA00022588"/>
    </source>
</evidence>
<evidence type="ECO:0000256" key="29">
    <source>
        <dbReference type="ARBA" id="ARBA00048339"/>
    </source>
</evidence>
<dbReference type="Gene3D" id="3.90.228.10">
    <property type="match status" value="1"/>
</dbReference>
<evidence type="ECO:0000259" key="35">
    <source>
        <dbReference type="PROSITE" id="PS51059"/>
    </source>
</evidence>
<feature type="domain" description="BRCT" evidence="34">
    <location>
        <begin position="386"/>
        <end position="461"/>
    </location>
</feature>
<dbReference type="PANTHER" id="PTHR10459">
    <property type="entry name" value="DNA LIGASE"/>
    <property type="match status" value="1"/>
</dbReference>
<dbReference type="SUPFAM" id="SSF142921">
    <property type="entry name" value="WGR domain-like"/>
    <property type="match status" value="1"/>
</dbReference>
<dbReference type="Gene3D" id="2.20.25.630">
    <property type="match status" value="1"/>
</dbReference>
<keyword evidence="39" id="KW-1185">Reference proteome</keyword>
<evidence type="ECO:0000259" key="33">
    <source>
        <dbReference type="PROSITE" id="PS50064"/>
    </source>
</evidence>
<evidence type="ECO:0000256" key="8">
    <source>
        <dbReference type="ARBA" id="ARBA00022533"/>
    </source>
</evidence>
<dbReference type="PROSITE" id="PS52007">
    <property type="entry name" value="PADR1"/>
    <property type="match status" value="1"/>
</dbReference>
<keyword evidence="12" id="KW-0548">Nucleotidyltransferase</keyword>
<keyword evidence="6" id="KW-0963">Cytoplasm</keyword>
<evidence type="ECO:0000256" key="6">
    <source>
        <dbReference type="ARBA" id="ARBA00022490"/>
    </source>
</evidence>
<evidence type="ECO:0000256" key="30">
    <source>
        <dbReference type="ARBA" id="ARBA00048575"/>
    </source>
</evidence>
<dbReference type="FunFam" id="3.90.228.10:FF:000002">
    <property type="entry name" value="Poly [ADP-ribose] polymerase"/>
    <property type="match status" value="1"/>
</dbReference>
<keyword evidence="11 32" id="KW-0808">Transferase</keyword>
<keyword evidence="13 32" id="KW-0479">Metal-binding</keyword>
<dbReference type="SMART" id="SM00773">
    <property type="entry name" value="WGR"/>
    <property type="match status" value="1"/>
</dbReference>
<evidence type="ECO:0000256" key="23">
    <source>
        <dbReference type="ARBA" id="ARBA00023242"/>
    </source>
</evidence>
<accession>A0A9P0T601</accession>
<evidence type="ECO:0000259" key="37">
    <source>
        <dbReference type="PROSITE" id="PS51977"/>
    </source>
</evidence>
<comment type="catalytic activity">
    <reaction evidence="27 32">
        <text>NAD(+) + (ADP-D-ribosyl)n-acceptor = nicotinamide + (ADP-D-ribosyl)n+1-acceptor + H(+).</text>
        <dbReference type="EC" id="2.4.2.30"/>
    </reaction>
</comment>
<evidence type="ECO:0000256" key="21">
    <source>
        <dbReference type="ARBA" id="ARBA00023125"/>
    </source>
</evidence>
<dbReference type="Pfam" id="PF08063">
    <property type="entry name" value="Zn_ribbon_PADR1"/>
    <property type="match status" value="1"/>
</dbReference>
<dbReference type="OrthoDB" id="429950at2759"/>
<dbReference type="PIRSF" id="PIRSF000489">
    <property type="entry name" value="NAD_ADPRT"/>
    <property type="match status" value="1"/>
</dbReference>
<feature type="domain" description="WGR" evidence="37">
    <location>
        <begin position="537"/>
        <end position="635"/>
    </location>
</feature>
<protein>
    <recommendedName>
        <fullName evidence="31 32">Poly [ADP-ribose] polymerase</fullName>
        <ecNumber evidence="4 32">2.4.2.30</ecNumber>
    </recommendedName>
</protein>
<comment type="caution">
    <text evidence="38">The sequence shown here is derived from an EMBL/GenBank/DDBJ whole genome shotgun (WGS) entry which is preliminary data.</text>
</comment>
<keyword evidence="14" id="KW-0677">Repeat</keyword>
<comment type="similarity">
    <text evidence="26">Belongs to the ARTD/PARP family.</text>
</comment>
<evidence type="ECO:0000256" key="10">
    <source>
        <dbReference type="ARBA" id="ARBA00022676"/>
    </source>
</evidence>
<name>A0A9P0T601_PIEBR</name>
<comment type="catalytic activity">
    <reaction evidence="29">
        <text>L-tyrosyl-[protein] + NAD(+) = O-(ADP-D-ribosyl)-L-tyrosyl-[protein] + nicotinamide + H(+)</text>
        <dbReference type="Rhea" id="RHEA:58236"/>
        <dbReference type="Rhea" id="RHEA-COMP:10136"/>
        <dbReference type="Rhea" id="RHEA-COMP:15092"/>
        <dbReference type="ChEBI" id="CHEBI:15378"/>
        <dbReference type="ChEBI" id="CHEBI:17154"/>
        <dbReference type="ChEBI" id="CHEBI:46858"/>
        <dbReference type="ChEBI" id="CHEBI:57540"/>
        <dbReference type="ChEBI" id="CHEBI:142557"/>
    </reaction>
    <physiologicalReaction direction="left-to-right" evidence="29">
        <dbReference type="Rhea" id="RHEA:58237"/>
    </physiologicalReaction>
</comment>
<dbReference type="InterPro" id="IPR050800">
    <property type="entry name" value="ARTD/PARP"/>
</dbReference>
<evidence type="ECO:0000256" key="3">
    <source>
        <dbReference type="ARBA" id="ARBA00004604"/>
    </source>
</evidence>
<dbReference type="GO" id="GO:1990404">
    <property type="term" value="F:NAD+-protein mono-ADP-ribosyltransferase activity"/>
    <property type="evidence" value="ECO:0007669"/>
    <property type="project" value="TreeGrafter"/>
</dbReference>
<keyword evidence="18" id="KW-0391">Immunity</keyword>
<evidence type="ECO:0000256" key="22">
    <source>
        <dbReference type="ARBA" id="ARBA00023163"/>
    </source>
</evidence>
<dbReference type="InterPro" id="IPR012317">
    <property type="entry name" value="Poly(ADP-ribose)pol_cat_dom"/>
</dbReference>
<dbReference type="GO" id="GO:0008270">
    <property type="term" value="F:zinc ion binding"/>
    <property type="evidence" value="ECO:0007669"/>
    <property type="project" value="UniProtKB-KW"/>
</dbReference>
<keyword evidence="7" id="KW-1017">Isopeptide bond</keyword>
<dbReference type="PROSITE" id="PS51060">
    <property type="entry name" value="PARP_ALPHA_HD"/>
    <property type="match status" value="1"/>
</dbReference>
<dbReference type="GO" id="GO:0016779">
    <property type="term" value="F:nucleotidyltransferase activity"/>
    <property type="evidence" value="ECO:0007669"/>
    <property type="project" value="UniProtKB-KW"/>
</dbReference>
<evidence type="ECO:0000256" key="5">
    <source>
        <dbReference type="ARBA" id="ARBA00022454"/>
    </source>
</evidence>
<dbReference type="Gene3D" id="1.20.142.10">
    <property type="entry name" value="Poly(ADP-ribose) polymerase, regulatory domain"/>
    <property type="match status" value="1"/>
</dbReference>
<evidence type="ECO:0000256" key="4">
    <source>
        <dbReference type="ARBA" id="ARBA00012020"/>
    </source>
</evidence>
<evidence type="ECO:0000256" key="28">
    <source>
        <dbReference type="ARBA" id="ARBA00048241"/>
    </source>
</evidence>
<dbReference type="InterPro" id="IPR036957">
    <property type="entry name" value="Znf_PARP_sf"/>
</dbReference>
<keyword evidence="10 32" id="KW-0328">Glycosyltransferase</keyword>
<dbReference type="FunFam" id="1.20.142.10:FF:000001">
    <property type="entry name" value="Poly [ADP-ribose] polymerase"/>
    <property type="match status" value="1"/>
</dbReference>
<dbReference type="InterPro" id="IPR036616">
    <property type="entry name" value="Poly(ADP-ribose)pol_reg_dom_sf"/>
</dbReference>
<evidence type="ECO:0000256" key="13">
    <source>
        <dbReference type="ARBA" id="ARBA00022723"/>
    </source>
</evidence>
<evidence type="ECO:0000256" key="25">
    <source>
        <dbReference type="ARBA" id="ARBA00024164"/>
    </source>
</evidence>
<dbReference type="SMART" id="SM01336">
    <property type="entry name" value="zf-PARP"/>
    <property type="match status" value="2"/>
</dbReference>
<dbReference type="PROSITE" id="PS50064">
    <property type="entry name" value="ZF_PARP_2"/>
    <property type="match status" value="2"/>
</dbReference>
<dbReference type="InterPro" id="IPR038650">
    <property type="entry name" value="PADR1_C_dom_sf"/>
</dbReference>
<dbReference type="SMART" id="SM00292">
    <property type="entry name" value="BRCT"/>
    <property type="match status" value="1"/>
</dbReference>
<dbReference type="FunFam" id="2.20.25.630:FF:000001">
    <property type="entry name" value="Poly [ADP-ribose] polymerase"/>
    <property type="match status" value="1"/>
</dbReference>
<dbReference type="InterPro" id="IPR036420">
    <property type="entry name" value="BRCT_dom_sf"/>
</dbReference>
<dbReference type="SUPFAM" id="SSF47587">
    <property type="entry name" value="Domain of poly(ADP-ribose) polymerase"/>
    <property type="match status" value="1"/>
</dbReference>
<keyword evidence="19" id="KW-0805">Transcription regulation</keyword>
<feature type="domain" description="PARP alpha-helical" evidence="36">
    <location>
        <begin position="660"/>
        <end position="778"/>
    </location>
</feature>
<evidence type="ECO:0000259" key="34">
    <source>
        <dbReference type="PROSITE" id="PS50172"/>
    </source>
</evidence>
<evidence type="ECO:0000256" key="11">
    <source>
        <dbReference type="ARBA" id="ARBA00022679"/>
    </source>
</evidence>
<dbReference type="Gene3D" id="3.40.50.10190">
    <property type="entry name" value="BRCT domain"/>
    <property type="match status" value="1"/>
</dbReference>
<organism evidence="38 39">
    <name type="scientific">Pieris brassicae</name>
    <name type="common">White butterfly</name>
    <name type="synonym">Large white butterfly</name>
    <dbReference type="NCBI Taxonomy" id="7116"/>
    <lineage>
        <taxon>Eukaryota</taxon>
        <taxon>Metazoa</taxon>
        <taxon>Ecdysozoa</taxon>
        <taxon>Arthropoda</taxon>
        <taxon>Hexapoda</taxon>
        <taxon>Insecta</taxon>
        <taxon>Pterygota</taxon>
        <taxon>Neoptera</taxon>
        <taxon>Endopterygota</taxon>
        <taxon>Lepidoptera</taxon>
        <taxon>Glossata</taxon>
        <taxon>Ditrysia</taxon>
        <taxon>Papilionoidea</taxon>
        <taxon>Pieridae</taxon>
        <taxon>Pierinae</taxon>
        <taxon>Pieris</taxon>
    </lineage>
</organism>
<keyword evidence="8" id="KW-0021">Allosteric enzyme</keyword>
<dbReference type="GO" id="GO:0005730">
    <property type="term" value="C:nucleolus"/>
    <property type="evidence" value="ECO:0007669"/>
    <property type="project" value="UniProtKB-SubCell"/>
</dbReference>
<evidence type="ECO:0000256" key="19">
    <source>
        <dbReference type="ARBA" id="ARBA00023015"/>
    </source>
</evidence>
<dbReference type="GO" id="GO:0003677">
    <property type="term" value="F:DNA binding"/>
    <property type="evidence" value="ECO:0007669"/>
    <property type="project" value="UniProtKB-UniRule"/>
</dbReference>
<evidence type="ECO:0000256" key="7">
    <source>
        <dbReference type="ARBA" id="ARBA00022499"/>
    </source>
</evidence>
<dbReference type="GO" id="GO:0045087">
    <property type="term" value="P:innate immune response"/>
    <property type="evidence" value="ECO:0007669"/>
    <property type="project" value="UniProtKB-KW"/>
</dbReference>
<keyword evidence="17 32" id="KW-0862">Zinc</keyword>
<keyword evidence="20 32" id="KW-0520">NAD</keyword>
<reference evidence="38" key="1">
    <citation type="submission" date="2022-05" db="EMBL/GenBank/DDBJ databases">
        <authorList>
            <person name="Okamura Y."/>
        </authorList>
    </citation>
    <scope>NUCLEOTIDE SEQUENCE</scope>
</reference>
<dbReference type="SUPFAM" id="SSF57716">
    <property type="entry name" value="Glucocorticoid receptor-like (DNA-binding domain)"/>
    <property type="match status" value="2"/>
</dbReference>
<comment type="subcellular location">
    <subcellularLocation>
        <location evidence="1">Chromosome</location>
    </subcellularLocation>
    <subcellularLocation>
        <location evidence="2">Cytoplasm</location>
        <location evidence="2">Cytosol</location>
    </subcellularLocation>
    <subcellularLocation>
        <location evidence="3">Nucleus</location>
        <location evidence="3">Nucleolus</location>
    </subcellularLocation>
</comment>
<evidence type="ECO:0000256" key="17">
    <source>
        <dbReference type="ARBA" id="ARBA00022833"/>
    </source>
</evidence>
<keyword evidence="16" id="KW-0863">Zinc-finger</keyword>
<dbReference type="InterPro" id="IPR012982">
    <property type="entry name" value="PARP1-like_PADR1_Zn_ribbon"/>
</dbReference>
<dbReference type="PROSITE" id="PS51059">
    <property type="entry name" value="PARP_CATALYTIC"/>
    <property type="match status" value="1"/>
</dbReference>
<dbReference type="Pfam" id="PF00533">
    <property type="entry name" value="BRCT"/>
    <property type="match status" value="1"/>
</dbReference>
<dbReference type="Pfam" id="PF00644">
    <property type="entry name" value="PARP"/>
    <property type="match status" value="1"/>
</dbReference>
<feature type="domain" description="PARP-type" evidence="33">
    <location>
        <begin position="22"/>
        <end position="103"/>
    </location>
</feature>